<sequence length="276" mass="30530">MAAMIAEFEVDFAWLLQAVMHERAFKVTTTYPFPCMIFDLCRSAGVPIWNVAQLKTLQGTVDVDLIRDEDNELAPRRGPLPELPPLADDRANTVAQARTATQASTDTTPIESIPDSSTAPSFSRTAPLHSVVPLARVQKLEEQMVTLMHHIHPWMQKSITESEERLENIDTILEARVPESEAPCVEPAEDTVFAALFATSHTPPPPPRESAKQRRGRVEDEARTWKKERRDIEVARRASLVEDEAHRMRASELAAGASSSRTVDIAGGTTDCALVA</sequence>
<reference evidence="2" key="1">
    <citation type="submission" date="2019-05" db="EMBL/GenBank/DDBJ databases">
        <title>The de novo reference genome and transcriptome assemblies of the wild tomato species Solanum chilense.</title>
        <authorList>
            <person name="Stam R."/>
            <person name="Nosenko T."/>
            <person name="Hoerger A.C."/>
            <person name="Stephan W."/>
            <person name="Seidel M.A."/>
            <person name="Kuhn J.M.M."/>
            <person name="Haberer G."/>
            <person name="Tellier A."/>
        </authorList>
    </citation>
    <scope>NUCLEOTIDE SEQUENCE</scope>
    <source>
        <tissue evidence="2">Mature leaves</tissue>
    </source>
</reference>
<feature type="region of interest" description="Disordered" evidence="1">
    <location>
        <begin position="99"/>
        <end position="124"/>
    </location>
</feature>
<name>A0A6N2APH0_SOLCI</name>
<proteinExistence type="predicted"/>
<dbReference type="EMBL" id="RXGB01011874">
    <property type="protein sequence ID" value="TMW83434.1"/>
    <property type="molecule type" value="Genomic_DNA"/>
</dbReference>
<feature type="compositionally biased region" description="Basic and acidic residues" evidence="1">
    <location>
        <begin position="209"/>
        <end position="224"/>
    </location>
</feature>
<evidence type="ECO:0000313" key="2">
    <source>
        <dbReference type="EMBL" id="TMW83434.1"/>
    </source>
</evidence>
<evidence type="ECO:0008006" key="3">
    <source>
        <dbReference type="Google" id="ProtNLM"/>
    </source>
</evidence>
<protein>
    <recommendedName>
        <fullName evidence="3">Integrase core domain containing protein</fullName>
    </recommendedName>
</protein>
<dbReference type="AlphaFoldDB" id="A0A6N2APH0"/>
<evidence type="ECO:0000256" key="1">
    <source>
        <dbReference type="SAM" id="MobiDB-lite"/>
    </source>
</evidence>
<comment type="caution">
    <text evidence="2">The sequence shown here is derived from an EMBL/GenBank/DDBJ whole genome shotgun (WGS) entry which is preliminary data.</text>
</comment>
<gene>
    <name evidence="2" type="ORF">EJD97_001684</name>
</gene>
<feature type="region of interest" description="Disordered" evidence="1">
    <location>
        <begin position="199"/>
        <end position="224"/>
    </location>
</feature>
<accession>A0A6N2APH0</accession>
<organism evidence="2">
    <name type="scientific">Solanum chilense</name>
    <name type="common">Tomato</name>
    <name type="synonym">Lycopersicon chilense</name>
    <dbReference type="NCBI Taxonomy" id="4083"/>
    <lineage>
        <taxon>Eukaryota</taxon>
        <taxon>Viridiplantae</taxon>
        <taxon>Streptophyta</taxon>
        <taxon>Embryophyta</taxon>
        <taxon>Tracheophyta</taxon>
        <taxon>Spermatophyta</taxon>
        <taxon>Magnoliopsida</taxon>
        <taxon>eudicotyledons</taxon>
        <taxon>Gunneridae</taxon>
        <taxon>Pentapetalae</taxon>
        <taxon>asterids</taxon>
        <taxon>lamiids</taxon>
        <taxon>Solanales</taxon>
        <taxon>Solanaceae</taxon>
        <taxon>Solanoideae</taxon>
        <taxon>Solaneae</taxon>
        <taxon>Solanum</taxon>
        <taxon>Solanum subgen. Lycopersicon</taxon>
    </lineage>
</organism>